<feature type="transmembrane region" description="Helical" evidence="2">
    <location>
        <begin position="2559"/>
        <end position="2583"/>
    </location>
</feature>
<keyword evidence="2" id="KW-0812">Transmembrane</keyword>
<evidence type="ECO:0000259" key="4">
    <source>
        <dbReference type="SMART" id="SM00181"/>
    </source>
</evidence>
<evidence type="ECO:0000313" key="6">
    <source>
        <dbReference type="Proteomes" id="UP001162131"/>
    </source>
</evidence>
<dbReference type="EMBL" id="CAJZBQ010000040">
    <property type="protein sequence ID" value="CAG9326437.1"/>
    <property type="molecule type" value="Genomic_DNA"/>
</dbReference>
<feature type="transmembrane region" description="Helical" evidence="2">
    <location>
        <begin position="2471"/>
        <end position="2489"/>
    </location>
</feature>
<dbReference type="InterPro" id="IPR013320">
    <property type="entry name" value="ConA-like_dom_sf"/>
</dbReference>
<feature type="domain" description="EGF-like" evidence="4">
    <location>
        <begin position="2093"/>
        <end position="2127"/>
    </location>
</feature>
<dbReference type="SUPFAM" id="SSF49899">
    <property type="entry name" value="Concanavalin A-like lectins/glucanases"/>
    <property type="match status" value="4"/>
</dbReference>
<evidence type="ECO:0000256" key="1">
    <source>
        <dbReference type="ARBA" id="ARBA00023157"/>
    </source>
</evidence>
<sequence length="2627" mass="289148">MKTKLAFLSMIISFAISQCCNGCNPCTNPCASCSSGILIGNLLCVDGCPSTSTLSGSACSAPSGLLFSVDFTTQQSLTASSIGEFSTQSSTAFISPSKITPLPTLDRGFYFEGSSSLIDNNSYIPSYLFTLNIWIRPISPGTILSVSSGGTEYIRCETLSAGYQITSNFKNQAYSSLSPQNYQASGLLFQWQAVSFQIQQSDYTTINLSIIIDGSSNANSIIGFEANYPSANPYKWFIGNSGFASSFQGFLAFIEAWSDIVTTTSISGSFPNCVNNYYWDGSSCQTCLGCASSWPWCVRGTDCSYCASDDCSACTGYGSSMCTSCVGNGVAPNCCDSSCSTCSGLGYYSCSSCSSGSYLLRGICVPSCPAKYTQDSTQNKCIAISNLVVSLSLNDKIILDWISGAAFLIGSNGANDYPIFDSNDPIPAYSRGYYFTGTSSMFSSTNNIAPWFSMNFWVYPMGDGYFFTKFLTSPSVKLVSINFSSGFAYVKLTLSDSSTVLFTGSTPLMNSWHYLSVTGSVVAGKTVLSLYVDNSLDTSKSSTTFAYLYENGHTQIGGNSGGFQGYLWSFDLYNDETQSSASWNLNVGCGSGLSPSTSCPTCQNLEYPGSSSCTTCLSFCNKGCRDNRSCNLCKTSTCFDCTSFSGNCLSCITGAIPDGSGGCRCDHNLYWNITMQDCILCDIECYTCLDTTFFECSICYSNEFLVDNICLRECPYGFGSPCTKVATPVIAQKFNADLTGNNYGLFSVNLDASRLAFFILLDASDSVPVSQRGIFLSQLMYLTTGAGIYISHSYSIGCWMNPMVDGDTIRYMASNSYFIFNSNGNFQYVLMDTNTTAYKYAAYMTIADGWNYVSWTMQYLNGGTRVQLFLGGTVKADQYCPESIFRPAKSAALQLGYSWTWMTGFLYSFQMWNVAINDFSYYLNDNSCGTGLGITCLHAYTKSTYNDITSCGGSCSTDVTSGCARSVQCNQCYSTLCADCTGYGANYCTACVENASGWPGNCTCDQGYLIDNLYQCKGCSTGCTYCNSQAFNNCTACFPTYYLIEGVCNKDNCPSGYSKNSVTNACDIANILPFSVDFQDLIVLNTIDSLNIGSSSTNKYPNYDANDPWPAKNRGYYFSGTTAVSTTFMFGPIFTITIWIKALQAGVVLEKYTTAAKVLLGIDTDGIATLTLTLKKSSISAGSVTSILNNWCYLSVTNTFNKDGSNTLKLNINGVLKQTKKSGSDWLNDLPTGSFFIGADPTYSNGFTGFITRINIYIDDIYANSDYLTAGCNTGCTVCSSAKNCLSDCGINKYPDACTNCLNTCTKGCVRDLTCRLCKQSECLACESFSGDCTSCITNASLNSGSCSCNLNAFFDTPTQTCIICDNLCDDCLSTNYFECSTCDSSSTIINHICLRDCPYKFTLPNCDPVTDAVIDTIFYGTFQGSYGIFNTGAHSSTYQFWNSPEADDPIPALNRGLYFSSGSYLETNTDIYLFNSASMGIWVYTIISGDLIYKQNRLTLKSNGSLIVTLEDPTEVTTAYTTSALTMTGWNYLSFTISYSSISSTVSVYLNNILKNTANYPTLLFRDVVSKTIIIGKSTTTLFKGFVYEFTLWNSAVTDFSGKVNDLCGTSQGSACLWTCNINQYYYISGCSSCSSCTNGCRNSDSCNICYDPRCEICSDFELGSCTQCFIGANLEFGSCVCDENYYWNVNSGACEICDSKCSSCTSSEEYGCNGCKAGYVLLNGICMTFCPLGYTAISDICTLNSDYIFDLKFETLSGIIYDSKSFIPVLTGNSEDFYPNYDSYDPIAAYLRGVYFNGISSVLQLPPFLSYKSPKLSLSPWFTISVWINPEISFGTIFYKSNSLSIITQLVSITLSNYYPSILLRIQGTTISHKCENVVNHYSWSHLSFTINFDSTGNSIITCFVNTISDSSPGTISDYFIDDPNSLSVKIGAYEQSVGYYTNFFKGFIYWMQIYNSVKSISSLSLQSSQCTESCSSCPLAKSCIPNCRILEYWIGPSFSQCDSCSSDCSYSCKDSGSSCTLCYNNICELCQDYIKNSCTQCKQNASNETSCSCDAPYLWNPYYEYCQVISEGQFWGDDGEAYSCPIKCKYCKSKTSCITCVDNAKLANNNCTCITGYNGTYNCNLMTFEAYLEVDIDNSLYLTFSEELKFTLNYGDFLITIEGESNYKWIFEIQGADKYSISMNIDFSIIANTPIYLNFTNSSGIFSINDAVLTTHGLVGYLYKYDYTSPYIESISQQAKTSSQVAVSAVMVSSFVSMNPSSLWTMMNTIEILSFITLSSISITPALYAFLKSLNNYNIVPNFFADFIDQSEGIKPYKEAYNYGYETNLLLLNSGNIIETFLAIILCFPLVAFLSKCSQRWIGRRFTDALKDYKYSVFVRFWLQNYIEIGATALIGLLDFATGNGFLMFNVIICLILETLIVMTPFALLLFMIKNRKKIIHRSKAFLKTWDSLFYEFDIEKCHMSSQYYLLFIWRRIIYVLTLILLRDFPGLQGGILIAISALFALYVAVYRPHEDPVLMVSNIYSEIGVLVVCIHITFFVFDLSSSLETALEQSIYFWVGSIMVSNLIASLIIFFRTLYTILRPKIEKLLNIKKSSMKRIVPQTETEHSFEANTSLDNPHLFE</sequence>
<feature type="signal peptide" evidence="3">
    <location>
        <begin position="1"/>
        <end position="22"/>
    </location>
</feature>
<comment type="caution">
    <text evidence="5">The sequence shown here is derived from an EMBL/GenBank/DDBJ whole genome shotgun (WGS) entry which is preliminary data.</text>
</comment>
<accession>A0AAU9JSL8</accession>
<feature type="domain" description="EGF-like" evidence="4">
    <location>
        <begin position="1371"/>
        <end position="1408"/>
    </location>
</feature>
<dbReference type="Proteomes" id="UP001162131">
    <property type="component" value="Unassembled WGS sequence"/>
</dbReference>
<feature type="transmembrane region" description="Helical" evidence="2">
    <location>
        <begin position="2495"/>
        <end position="2515"/>
    </location>
</feature>
<dbReference type="Gene3D" id="2.10.220.10">
    <property type="entry name" value="Hormone Receptor, Insulin-like Growth Factor Receptor 1, Chain A, domain 2"/>
    <property type="match status" value="3"/>
</dbReference>
<organism evidence="5 6">
    <name type="scientific">Blepharisma stoltei</name>
    <dbReference type="NCBI Taxonomy" id="1481888"/>
    <lineage>
        <taxon>Eukaryota</taxon>
        <taxon>Sar</taxon>
        <taxon>Alveolata</taxon>
        <taxon>Ciliophora</taxon>
        <taxon>Postciliodesmatophora</taxon>
        <taxon>Heterotrichea</taxon>
        <taxon>Heterotrichida</taxon>
        <taxon>Blepharismidae</taxon>
        <taxon>Blepharisma</taxon>
    </lineage>
</organism>
<feature type="domain" description="EGF-like" evidence="4">
    <location>
        <begin position="1698"/>
        <end position="1729"/>
    </location>
</feature>
<evidence type="ECO:0000256" key="2">
    <source>
        <dbReference type="SAM" id="Phobius"/>
    </source>
</evidence>
<evidence type="ECO:0000313" key="5">
    <source>
        <dbReference type="EMBL" id="CAG9326437.1"/>
    </source>
</evidence>
<keyword evidence="2" id="KW-1133">Transmembrane helix</keyword>
<gene>
    <name evidence="5" type="ORF">BSTOLATCC_MIC40864</name>
</gene>
<evidence type="ECO:0000256" key="3">
    <source>
        <dbReference type="SAM" id="SignalP"/>
    </source>
</evidence>
<feature type="transmembrane region" description="Helical" evidence="2">
    <location>
        <begin position="2380"/>
        <end position="2404"/>
    </location>
</feature>
<feature type="transmembrane region" description="Helical" evidence="2">
    <location>
        <begin position="2410"/>
        <end position="2436"/>
    </location>
</feature>
<proteinExistence type="predicted"/>
<keyword evidence="1" id="KW-1015">Disulfide bond</keyword>
<name>A0AAU9JSL8_9CILI</name>
<feature type="transmembrane region" description="Helical" evidence="2">
    <location>
        <begin position="2340"/>
        <end position="2359"/>
    </location>
</feature>
<keyword evidence="6" id="KW-1185">Reference proteome</keyword>
<feature type="domain" description="EGF-like" evidence="4">
    <location>
        <begin position="1322"/>
        <end position="1363"/>
    </location>
</feature>
<reference evidence="5" key="1">
    <citation type="submission" date="2021-09" db="EMBL/GenBank/DDBJ databases">
        <authorList>
            <consortium name="AG Swart"/>
            <person name="Singh M."/>
            <person name="Singh A."/>
            <person name="Seah K."/>
            <person name="Emmerich C."/>
        </authorList>
    </citation>
    <scope>NUCLEOTIDE SEQUENCE</scope>
    <source>
        <strain evidence="5">ATCC30299</strain>
    </source>
</reference>
<keyword evidence="3" id="KW-0732">Signal</keyword>
<feature type="transmembrane region" description="Helical" evidence="2">
    <location>
        <begin position="2527"/>
        <end position="2547"/>
    </location>
</feature>
<dbReference type="Gene3D" id="2.60.120.200">
    <property type="match status" value="3"/>
</dbReference>
<keyword evidence="2" id="KW-0472">Membrane</keyword>
<feature type="domain" description="EGF-like" evidence="4">
    <location>
        <begin position="979"/>
        <end position="1017"/>
    </location>
</feature>
<dbReference type="InterPro" id="IPR009030">
    <property type="entry name" value="Growth_fac_rcpt_cys_sf"/>
</dbReference>
<dbReference type="CDD" id="cd00064">
    <property type="entry name" value="FU"/>
    <property type="match status" value="1"/>
</dbReference>
<dbReference type="PANTHER" id="PTHR23275:SF100">
    <property type="entry name" value="EGF-LIKE DOMAIN-CONTAINING PROTEIN"/>
    <property type="match status" value="1"/>
</dbReference>
<protein>
    <recommendedName>
        <fullName evidence="4">EGF-like domain-containing protein</fullName>
    </recommendedName>
</protein>
<dbReference type="InterPro" id="IPR000742">
    <property type="entry name" value="EGF"/>
</dbReference>
<dbReference type="SMART" id="SM00181">
    <property type="entry name" value="EGF"/>
    <property type="match status" value="5"/>
</dbReference>
<dbReference type="InterPro" id="IPR006212">
    <property type="entry name" value="Furin_repeat"/>
</dbReference>
<dbReference type="PANTHER" id="PTHR23275">
    <property type="entry name" value="CABRIOLET.-RELATED"/>
    <property type="match status" value="1"/>
</dbReference>
<dbReference type="SUPFAM" id="SSF57184">
    <property type="entry name" value="Growth factor receptor domain"/>
    <property type="match status" value="5"/>
</dbReference>
<dbReference type="InterPro" id="IPR052798">
    <property type="entry name" value="Giardia_VSA"/>
</dbReference>
<dbReference type="SMART" id="SM00261">
    <property type="entry name" value="FU"/>
    <property type="match status" value="8"/>
</dbReference>
<feature type="chain" id="PRO_5043986861" description="EGF-like domain-containing protein" evidence="3">
    <location>
        <begin position="23"/>
        <end position="2627"/>
    </location>
</feature>